<dbReference type="RefSeq" id="WP_344037508.1">
    <property type="nucleotide sequence ID" value="NZ_BAAAKE010000007.1"/>
</dbReference>
<accession>A0ABV9YFV9</accession>
<proteinExistence type="predicted"/>
<dbReference type="Proteomes" id="UP001595833">
    <property type="component" value="Unassembled WGS sequence"/>
</dbReference>
<comment type="caution">
    <text evidence="2">The sequence shown here is derived from an EMBL/GenBank/DDBJ whole genome shotgun (WGS) entry which is preliminary data.</text>
</comment>
<evidence type="ECO:0000313" key="3">
    <source>
        <dbReference type="Proteomes" id="UP001595833"/>
    </source>
</evidence>
<dbReference type="EMBL" id="JBHSJB010000053">
    <property type="protein sequence ID" value="MFC5060537.1"/>
    <property type="molecule type" value="Genomic_DNA"/>
</dbReference>
<organism evidence="2 3">
    <name type="scientific">Saccharothrix xinjiangensis</name>
    <dbReference type="NCBI Taxonomy" id="204798"/>
    <lineage>
        <taxon>Bacteria</taxon>
        <taxon>Bacillati</taxon>
        <taxon>Actinomycetota</taxon>
        <taxon>Actinomycetes</taxon>
        <taxon>Pseudonocardiales</taxon>
        <taxon>Pseudonocardiaceae</taxon>
        <taxon>Saccharothrix</taxon>
    </lineage>
</organism>
<protein>
    <submittedName>
        <fullName evidence="2">Uncharacterized protein</fullName>
    </submittedName>
</protein>
<reference evidence="3" key="1">
    <citation type="journal article" date="2019" name="Int. J. Syst. Evol. Microbiol.">
        <title>The Global Catalogue of Microorganisms (GCM) 10K type strain sequencing project: providing services to taxonomists for standard genome sequencing and annotation.</title>
        <authorList>
            <consortium name="The Broad Institute Genomics Platform"/>
            <consortium name="The Broad Institute Genome Sequencing Center for Infectious Disease"/>
            <person name="Wu L."/>
            <person name="Ma J."/>
        </authorList>
    </citation>
    <scope>NUCLEOTIDE SEQUENCE [LARGE SCALE GENOMIC DNA]</scope>
    <source>
        <strain evidence="3">KCTC 12848</strain>
    </source>
</reference>
<evidence type="ECO:0000313" key="2">
    <source>
        <dbReference type="EMBL" id="MFC5060537.1"/>
    </source>
</evidence>
<gene>
    <name evidence="2" type="ORF">ACFPFM_43095</name>
</gene>
<feature type="region of interest" description="Disordered" evidence="1">
    <location>
        <begin position="595"/>
        <end position="619"/>
    </location>
</feature>
<name>A0ABV9YFV9_9PSEU</name>
<keyword evidence="3" id="KW-1185">Reference proteome</keyword>
<feature type="compositionally biased region" description="Low complexity" evidence="1">
    <location>
        <begin position="597"/>
        <end position="613"/>
    </location>
</feature>
<sequence>MNEQTITWTVLPNGITPGLDVVRFSLHVAPRLLPDPAPGELIDFPDWANWPARVSGAAFQLEFPDLVDPGTGRPVRAAAKRVSAPGSGRWTALFTDLSRVNGHSLTRFTRRRIRSYPARHVRDFLDQRYGRFGARTPERFPTLDELTADDAFGPVGFELDSDRAGLGPERKKRLRDQLERMFSLGAQDPAGWAVPFRPGDAATADGVALTFLQAERFHRRRPPIVGDLPPLPAPEPDFHQVVAMTREHHHLQRLLGLVLDLGSTDPVLLGLARGNEQVTRVRVVTDLKPLLGSADAVHVRPTMRCRIGKGARGHVFTATPQDTDSDLRDGLLRVGDPDRFAVVQVDPDSAAPAVREFADTVTRLRVERGGQVRKRSASTPDEQALPVLRTAGFSVGRLSRAARLAAKVDRGRAVDEAAFGPGGDEITDDIALNADDVVRGYRWDVRDENGGEVELDPDFPFDAKFGPRALPRLRFGRRYRFRARAVDIAGNSLTAEQADAVTDAAPSTPVETFRRFEPVDATRYAEPATRDAAVLEQHSSARALPAPADRHWCYDTDQPAVPYLPEPLAKRILVRGLPGGATSTAITAVDPATWPTARVSGSGSGRARPAGRGTSRRAC</sequence>
<evidence type="ECO:0000256" key="1">
    <source>
        <dbReference type="SAM" id="MobiDB-lite"/>
    </source>
</evidence>